<feature type="transmembrane region" description="Helical" evidence="6">
    <location>
        <begin position="131"/>
        <end position="153"/>
    </location>
</feature>
<dbReference type="AlphaFoldDB" id="A0A833QYM4"/>
<evidence type="ECO:0000256" key="3">
    <source>
        <dbReference type="ARBA" id="ARBA00022824"/>
    </source>
</evidence>
<dbReference type="EMBL" id="SWLB01000015">
    <property type="protein sequence ID" value="KAF3328877.1"/>
    <property type="molecule type" value="Genomic_DNA"/>
</dbReference>
<dbReference type="PANTHER" id="PTHR10994:SF85">
    <property type="entry name" value="RETICULON-LIKE PROTEIN B9"/>
    <property type="match status" value="1"/>
</dbReference>
<dbReference type="InterPro" id="IPR045064">
    <property type="entry name" value="Reticulon-like"/>
</dbReference>
<keyword evidence="2 6" id="KW-0812">Transmembrane</keyword>
<keyword evidence="3 6" id="KW-0256">Endoplasmic reticulum</keyword>
<proteinExistence type="predicted"/>
<evidence type="ECO:0000256" key="4">
    <source>
        <dbReference type="ARBA" id="ARBA00022989"/>
    </source>
</evidence>
<feature type="transmembrane region" description="Helical" evidence="6">
    <location>
        <begin position="32"/>
        <end position="47"/>
    </location>
</feature>
<evidence type="ECO:0000256" key="6">
    <source>
        <dbReference type="RuleBase" id="RU363132"/>
    </source>
</evidence>
<accession>A0A833QYM4</accession>
<dbReference type="PANTHER" id="PTHR10994">
    <property type="entry name" value="RETICULON"/>
    <property type="match status" value="1"/>
</dbReference>
<gene>
    <name evidence="8" type="ORF">FCM35_KLT05955</name>
</gene>
<feature type="domain" description="Reticulon" evidence="7">
    <location>
        <begin position="21"/>
        <end position="207"/>
    </location>
</feature>
<keyword evidence="5 6" id="KW-0472">Membrane</keyword>
<evidence type="ECO:0000256" key="2">
    <source>
        <dbReference type="ARBA" id="ARBA00022692"/>
    </source>
</evidence>
<name>A0A833QYM4_9POAL</name>
<evidence type="ECO:0000313" key="9">
    <source>
        <dbReference type="Proteomes" id="UP000623129"/>
    </source>
</evidence>
<dbReference type="Pfam" id="PF02453">
    <property type="entry name" value="Reticulon"/>
    <property type="match status" value="1"/>
</dbReference>
<evidence type="ECO:0000313" key="8">
    <source>
        <dbReference type="EMBL" id="KAF3328877.1"/>
    </source>
</evidence>
<organism evidence="8 9">
    <name type="scientific">Carex littledalei</name>
    <dbReference type="NCBI Taxonomy" id="544730"/>
    <lineage>
        <taxon>Eukaryota</taxon>
        <taxon>Viridiplantae</taxon>
        <taxon>Streptophyta</taxon>
        <taxon>Embryophyta</taxon>
        <taxon>Tracheophyta</taxon>
        <taxon>Spermatophyta</taxon>
        <taxon>Magnoliopsida</taxon>
        <taxon>Liliopsida</taxon>
        <taxon>Poales</taxon>
        <taxon>Cyperaceae</taxon>
        <taxon>Cyperoideae</taxon>
        <taxon>Cariceae</taxon>
        <taxon>Carex</taxon>
        <taxon>Carex subgen. Euthyceras</taxon>
    </lineage>
</organism>
<evidence type="ECO:0000256" key="5">
    <source>
        <dbReference type="ARBA" id="ARBA00023136"/>
    </source>
</evidence>
<protein>
    <recommendedName>
        <fullName evidence="6">Reticulon-like protein</fullName>
    </recommendedName>
</protein>
<keyword evidence="4 6" id="KW-1133">Transmembrane helix</keyword>
<dbReference type="InterPro" id="IPR003388">
    <property type="entry name" value="Reticulon"/>
</dbReference>
<dbReference type="PROSITE" id="PS50845">
    <property type="entry name" value="RETICULON"/>
    <property type="match status" value="1"/>
</dbReference>
<dbReference type="Proteomes" id="UP000623129">
    <property type="component" value="Unassembled WGS sequence"/>
</dbReference>
<feature type="transmembrane region" description="Helical" evidence="6">
    <location>
        <begin position="53"/>
        <end position="72"/>
    </location>
</feature>
<keyword evidence="9" id="KW-1185">Reference proteome</keyword>
<comment type="subcellular location">
    <subcellularLocation>
        <location evidence="1 6">Endoplasmic reticulum membrane</location>
        <topology evidence="1 6">Multi-pass membrane protein</topology>
    </subcellularLocation>
</comment>
<evidence type="ECO:0000259" key="7">
    <source>
        <dbReference type="PROSITE" id="PS50845"/>
    </source>
</evidence>
<evidence type="ECO:0000256" key="1">
    <source>
        <dbReference type="ARBA" id="ARBA00004477"/>
    </source>
</evidence>
<dbReference type="GO" id="GO:0005789">
    <property type="term" value="C:endoplasmic reticulum membrane"/>
    <property type="evidence" value="ECO:0007669"/>
    <property type="project" value="UniProtKB-SubCell"/>
</dbReference>
<sequence length="207" mass="23621">MSSKLFGRQKPLYELLGRGKVADIALWRNKRLSASILIGITTVWILFEVVEYHFLTLLCHALIAAMLFVFIWSNGAAMLDLPPPRIPEIILSEKVYTQAITTVHQKLRWFTFNLHEISCGKNLTSFLRTIGLLWVLAVLGSSTRSLTLIYFVAVGFLTLPALYEQYEYEVDHLAIKGKQDLKKLLSKVDTSFLNKIPRGPVKEKKRN</sequence>
<dbReference type="OrthoDB" id="567788at2759"/>
<comment type="caution">
    <text evidence="8">The sequence shown here is derived from an EMBL/GenBank/DDBJ whole genome shotgun (WGS) entry which is preliminary data.</text>
</comment>
<reference evidence="8" key="1">
    <citation type="submission" date="2020-01" db="EMBL/GenBank/DDBJ databases">
        <title>Genome sequence of Kobresia littledalei, the first chromosome-level genome in the family Cyperaceae.</title>
        <authorList>
            <person name="Qu G."/>
        </authorList>
    </citation>
    <scope>NUCLEOTIDE SEQUENCE</scope>
    <source>
        <strain evidence="8">C.B.Clarke</strain>
        <tissue evidence="8">Leaf</tissue>
    </source>
</reference>
<dbReference type="GO" id="GO:0009617">
    <property type="term" value="P:response to bacterium"/>
    <property type="evidence" value="ECO:0007669"/>
    <property type="project" value="InterPro"/>
</dbReference>